<dbReference type="FunFam" id="1.10.1740.10:FF:000001">
    <property type="entry name" value="RNA polymerase sigma factor"/>
    <property type="match status" value="1"/>
</dbReference>
<sequence>MPNLGGDTIGMFRVEIYTITDFQVSEKEIDQALIERIQKGDKAAFGLLVAKYHHKIMRLISRLVRDPAEVEDVAQETFIRAYRALPQFRGESAFYTWLYRIAVNAVKNYLSAQERHALTLTKVDIEEDKTSSDATHLRDVNTPESVLMSKQIAQTINTAIAVLPRKLQIAISLREIEGLSYEAIAGMMGCPIGTVRSRIFRARAAISTRLRPLIDHSAGKRW</sequence>
<keyword evidence="10" id="KW-1185">Reference proteome</keyword>
<feature type="domain" description="RNA polymerase sigma factor 70 region 4 type 2" evidence="8">
    <location>
        <begin position="156"/>
        <end position="205"/>
    </location>
</feature>
<protein>
    <recommendedName>
        <fullName evidence="6">RNA polymerase sigma factor</fullName>
    </recommendedName>
</protein>
<dbReference type="Proteomes" id="UP000693996">
    <property type="component" value="Chromosome"/>
</dbReference>
<proteinExistence type="inferred from homology"/>
<dbReference type="AlphaFoldDB" id="A0A916JTT7"/>
<dbReference type="InterPro" id="IPR007627">
    <property type="entry name" value="RNA_pol_sigma70_r2"/>
</dbReference>
<evidence type="ECO:0000256" key="5">
    <source>
        <dbReference type="ARBA" id="ARBA00023163"/>
    </source>
</evidence>
<feature type="domain" description="RNA polymerase sigma-70 region 2" evidence="7">
    <location>
        <begin position="48"/>
        <end position="115"/>
    </location>
</feature>
<dbReference type="NCBIfam" id="TIGR02939">
    <property type="entry name" value="RpoE_Sigma70"/>
    <property type="match status" value="1"/>
</dbReference>
<name>A0A916JTT7_9BURK</name>
<evidence type="ECO:0000256" key="6">
    <source>
        <dbReference type="RuleBase" id="RU000716"/>
    </source>
</evidence>
<evidence type="ECO:0000256" key="2">
    <source>
        <dbReference type="ARBA" id="ARBA00023015"/>
    </source>
</evidence>
<dbReference type="GO" id="GO:0003677">
    <property type="term" value="F:DNA binding"/>
    <property type="evidence" value="ECO:0007669"/>
    <property type="project" value="UniProtKB-KW"/>
</dbReference>
<keyword evidence="2 6" id="KW-0805">Transcription regulation</keyword>
<dbReference type="PANTHER" id="PTHR43133">
    <property type="entry name" value="RNA POLYMERASE ECF-TYPE SIGMA FACTO"/>
    <property type="match status" value="1"/>
</dbReference>
<evidence type="ECO:0000313" key="10">
    <source>
        <dbReference type="Proteomes" id="UP000693996"/>
    </source>
</evidence>
<evidence type="ECO:0000256" key="4">
    <source>
        <dbReference type="ARBA" id="ARBA00023125"/>
    </source>
</evidence>
<keyword evidence="5 6" id="KW-0804">Transcription</keyword>
<dbReference type="InterPro" id="IPR039425">
    <property type="entry name" value="RNA_pol_sigma-70-like"/>
</dbReference>
<dbReference type="NCBIfam" id="TIGR02937">
    <property type="entry name" value="sigma70-ECF"/>
    <property type="match status" value="1"/>
</dbReference>
<dbReference type="Pfam" id="PF08281">
    <property type="entry name" value="Sigma70_r4_2"/>
    <property type="match status" value="1"/>
</dbReference>
<gene>
    <name evidence="9" type="primary">rpoE</name>
    <name evidence="9" type="ORF">MYVALT_G_02790</name>
</gene>
<dbReference type="InterPro" id="IPR014286">
    <property type="entry name" value="RNA_pol_sigma70_RpoE"/>
</dbReference>
<dbReference type="InterPro" id="IPR013249">
    <property type="entry name" value="RNA_pol_sigma70_r4_t2"/>
</dbReference>
<dbReference type="Pfam" id="PF04542">
    <property type="entry name" value="Sigma70_r2"/>
    <property type="match status" value="1"/>
</dbReference>
<dbReference type="CDD" id="cd06171">
    <property type="entry name" value="Sigma70_r4"/>
    <property type="match status" value="1"/>
</dbReference>
<keyword evidence="4 6" id="KW-0238">DNA-binding</keyword>
<organism evidence="9 10">
    <name type="scientific">Candidatus Vallotiella hemipterorum</name>
    <dbReference type="NCBI Taxonomy" id="1177213"/>
    <lineage>
        <taxon>Bacteria</taxon>
        <taxon>Pseudomonadati</taxon>
        <taxon>Pseudomonadota</taxon>
        <taxon>Betaproteobacteria</taxon>
        <taxon>Burkholderiales</taxon>
        <taxon>Burkholderiaceae</taxon>
        <taxon>Candidatus Vallotiella</taxon>
    </lineage>
</organism>
<reference evidence="9" key="1">
    <citation type="submission" date="2021-06" db="EMBL/GenBank/DDBJ databases">
        <authorList>
            <person name="Szabo G."/>
        </authorList>
    </citation>
    <scope>NUCLEOTIDE SEQUENCE</scope>
    <source>
        <strain evidence="9">MYVALT</strain>
    </source>
</reference>
<dbReference type="GO" id="GO:0016987">
    <property type="term" value="F:sigma factor activity"/>
    <property type="evidence" value="ECO:0007669"/>
    <property type="project" value="UniProtKB-KW"/>
</dbReference>
<evidence type="ECO:0000256" key="3">
    <source>
        <dbReference type="ARBA" id="ARBA00023082"/>
    </source>
</evidence>
<evidence type="ECO:0000256" key="1">
    <source>
        <dbReference type="ARBA" id="ARBA00010641"/>
    </source>
</evidence>
<dbReference type="KEGG" id="vtr:MYVALT_G_02790"/>
<dbReference type="InterPro" id="IPR014284">
    <property type="entry name" value="RNA_pol_sigma-70_dom"/>
</dbReference>
<accession>A0A916JTT7</accession>
<comment type="similarity">
    <text evidence="1 6">Belongs to the sigma-70 factor family. ECF subfamily.</text>
</comment>
<dbReference type="InterPro" id="IPR000838">
    <property type="entry name" value="RNA_pol_sigma70_ECF_CS"/>
</dbReference>
<dbReference type="GO" id="GO:0006352">
    <property type="term" value="P:DNA-templated transcription initiation"/>
    <property type="evidence" value="ECO:0007669"/>
    <property type="project" value="InterPro"/>
</dbReference>
<evidence type="ECO:0000259" key="7">
    <source>
        <dbReference type="Pfam" id="PF04542"/>
    </source>
</evidence>
<dbReference type="EMBL" id="OU343031">
    <property type="protein sequence ID" value="CAG7598585.1"/>
    <property type="molecule type" value="Genomic_DNA"/>
</dbReference>
<keyword evidence="3 6" id="KW-0731">Sigma factor</keyword>
<dbReference type="PANTHER" id="PTHR43133:SF53">
    <property type="entry name" value="ECF RNA POLYMERASE SIGMA-E FACTOR"/>
    <property type="match status" value="1"/>
</dbReference>
<dbReference type="PROSITE" id="PS01063">
    <property type="entry name" value="SIGMA70_ECF"/>
    <property type="match status" value="1"/>
</dbReference>
<evidence type="ECO:0000313" key="9">
    <source>
        <dbReference type="EMBL" id="CAG7598585.1"/>
    </source>
</evidence>
<evidence type="ECO:0000259" key="8">
    <source>
        <dbReference type="Pfam" id="PF08281"/>
    </source>
</evidence>